<evidence type="ECO:0000313" key="2">
    <source>
        <dbReference type="Proteomes" id="UP001501576"/>
    </source>
</evidence>
<organism evidence="1 2">
    <name type="scientific">Streptomyces mordarskii</name>
    <dbReference type="NCBI Taxonomy" id="1226758"/>
    <lineage>
        <taxon>Bacteria</taxon>
        <taxon>Bacillati</taxon>
        <taxon>Actinomycetota</taxon>
        <taxon>Actinomycetes</taxon>
        <taxon>Kitasatosporales</taxon>
        <taxon>Streptomycetaceae</taxon>
        <taxon>Streptomyces</taxon>
    </lineage>
</organism>
<accession>A0ABP3PX03</accession>
<dbReference type="RefSeq" id="WP_346161692.1">
    <property type="nucleotide sequence ID" value="NZ_BAAABZ010000095.1"/>
</dbReference>
<comment type="caution">
    <text evidence="1">The sequence shown here is derived from an EMBL/GenBank/DDBJ whole genome shotgun (WGS) entry which is preliminary data.</text>
</comment>
<dbReference type="EMBL" id="BAAABZ010000095">
    <property type="protein sequence ID" value="GAA0574300.1"/>
    <property type="molecule type" value="Genomic_DNA"/>
</dbReference>
<protein>
    <submittedName>
        <fullName evidence="1">Uncharacterized protein</fullName>
    </submittedName>
</protein>
<name>A0ABP3PX03_9ACTN</name>
<sequence>MAETRIQARVPEDLAAWIAERDARMNTGSVHIQAKLELGMWRSALAAELRRIRLTLNQANCLADILNGTLITPTIAGSVPVVSMEAADAFHLARETPFPGEPSYGDKWGIDEEALKKYLRSLGPTADHALHDAVSRWWETNAESTVEGWASVGLMVAPDPQTGSGAQDTAE</sequence>
<proteinExistence type="predicted"/>
<gene>
    <name evidence="1" type="ORF">GCM10010390_91690</name>
</gene>
<reference evidence="2" key="1">
    <citation type="journal article" date="2019" name="Int. J. Syst. Evol. Microbiol.">
        <title>The Global Catalogue of Microorganisms (GCM) 10K type strain sequencing project: providing services to taxonomists for standard genome sequencing and annotation.</title>
        <authorList>
            <consortium name="The Broad Institute Genomics Platform"/>
            <consortium name="The Broad Institute Genome Sequencing Center for Infectious Disease"/>
            <person name="Wu L."/>
            <person name="Ma J."/>
        </authorList>
    </citation>
    <scope>NUCLEOTIDE SEQUENCE [LARGE SCALE GENOMIC DNA]</scope>
    <source>
        <strain evidence="2">JCM 5052</strain>
    </source>
</reference>
<keyword evidence="2" id="KW-1185">Reference proteome</keyword>
<dbReference type="Proteomes" id="UP001501576">
    <property type="component" value="Unassembled WGS sequence"/>
</dbReference>
<evidence type="ECO:0000313" key="1">
    <source>
        <dbReference type="EMBL" id="GAA0574300.1"/>
    </source>
</evidence>